<evidence type="ECO:0000313" key="4">
    <source>
        <dbReference type="Proteomes" id="UP000676456"/>
    </source>
</evidence>
<reference evidence="3 4" key="1">
    <citation type="submission" date="2021-05" db="EMBL/GenBank/DDBJ databases">
        <title>Novel Bacillus species.</title>
        <authorList>
            <person name="Liu G."/>
        </authorList>
    </citation>
    <scope>NUCLEOTIDE SEQUENCE [LARGE SCALE GENOMIC DNA]</scope>
    <source>
        <strain evidence="3 4">FJAT-49682</strain>
    </source>
</reference>
<evidence type="ECO:0000256" key="1">
    <source>
        <dbReference type="SAM" id="SignalP"/>
    </source>
</evidence>
<dbReference type="InterPro" id="IPR011050">
    <property type="entry name" value="Pectin_lyase_fold/virulence"/>
</dbReference>
<dbReference type="InterPro" id="IPR039448">
    <property type="entry name" value="Beta_helix"/>
</dbReference>
<evidence type="ECO:0000259" key="2">
    <source>
        <dbReference type="Pfam" id="PF13229"/>
    </source>
</evidence>
<dbReference type="InterPro" id="IPR006626">
    <property type="entry name" value="PbH1"/>
</dbReference>
<dbReference type="Pfam" id="PF13229">
    <property type="entry name" value="Beta_helix"/>
    <property type="match status" value="1"/>
</dbReference>
<dbReference type="Gene3D" id="2.160.20.10">
    <property type="entry name" value="Single-stranded right-handed beta-helix, Pectin lyase-like"/>
    <property type="match status" value="2"/>
</dbReference>
<organism evidence="3 4">
    <name type="scientific">Lederbergia citrea</name>
    <dbReference type="NCBI Taxonomy" id="2833581"/>
    <lineage>
        <taxon>Bacteria</taxon>
        <taxon>Bacillati</taxon>
        <taxon>Bacillota</taxon>
        <taxon>Bacilli</taxon>
        <taxon>Bacillales</taxon>
        <taxon>Bacillaceae</taxon>
        <taxon>Lederbergia</taxon>
    </lineage>
</organism>
<keyword evidence="1" id="KW-0732">Signal</keyword>
<dbReference type="EMBL" id="JAGYPN010000004">
    <property type="protein sequence ID" value="MBS4224760.1"/>
    <property type="molecule type" value="Genomic_DNA"/>
</dbReference>
<feature type="domain" description="Right handed beta helix" evidence="2">
    <location>
        <begin position="327"/>
        <end position="461"/>
    </location>
</feature>
<comment type="caution">
    <text evidence="3">The sequence shown here is derived from an EMBL/GenBank/DDBJ whole genome shotgun (WGS) entry which is preliminary data.</text>
</comment>
<name>A0A942Z6R7_9BACI</name>
<proteinExistence type="predicted"/>
<dbReference type="SMART" id="SM00710">
    <property type="entry name" value="PbH1"/>
    <property type="match status" value="8"/>
</dbReference>
<accession>A0A942Z6R7</accession>
<gene>
    <name evidence="3" type="ORF">KHA91_18775</name>
</gene>
<dbReference type="RefSeq" id="WP_213099787.1">
    <property type="nucleotide sequence ID" value="NZ_JAGYPH010000004.1"/>
</dbReference>
<dbReference type="SUPFAM" id="SSF51126">
    <property type="entry name" value="Pectin lyase-like"/>
    <property type="match status" value="1"/>
</dbReference>
<dbReference type="AlphaFoldDB" id="A0A942Z6R7"/>
<protein>
    <submittedName>
        <fullName evidence="3">Right-handed parallel beta-helix repeat-containing protein</fullName>
    </submittedName>
</protein>
<dbReference type="InterPro" id="IPR012334">
    <property type="entry name" value="Pectin_lyas_fold"/>
</dbReference>
<sequence>MKRWIILCVVVVSLMAGSVVLVDQGMTPATESTAQTKSEIKNPAYELELGRWNVSNDGTNPQETTKGINSALQWAKENAYKSFIIPDGTYLIAKGTEQSDSEDSIYMVSDMDLMLSEKTILQKEANAFEGYSVLSLDKSVKNVTVKGGTFLGDRDHHDYSKKGTETAGTHEWGYGISIIGAENVVIDGVKTEKFTGDGIFVGGSTITGSSIMETDLELGSIDDMGRPVKAKGKIRTNNRDITNFDDPAYKIYENIHFWLPNGIADGSKVDVYYYRKDGSFIKADKQIAYFSGESLIPKEADYFRAVFEAASTKGVQVERMTVAIAKNITIKNSDIGYNRRQGISLVGSDGVQIVDNHIHHTNGTAPQSGIDVEPGFYPGKNTIIKGNRFTDNIIQVVLAYGENVRIEDNHFEQNVKNSVGVYVHEGFSGEIDVKDNSFNGSGLTLDSENAMAESNQFKNGEVNLVGKNITFRKSTLVDTSLDVGSGEGQKISNVTIQHNGIRPLALYIRDKSVLLKNVAIKAKTKGKDLILGPGNSQNVYDRLKVEDSDESGTVLPAGTYIQCSFKAGSLAINNVGKYVLDECVVKSKGNLLMVDSTYGKPDVAIKNSDLEVMGNIEAGAAVYILGAQNFELLDSMVLAKNNSNSAPLIKIGPYGDPIQTNVFDAIIKGNILHTNTDISAIDTSNAGTNAPSYSVEDNTIYNASLDLTKKDRNHNNKLITH</sequence>
<dbReference type="Proteomes" id="UP000676456">
    <property type="component" value="Unassembled WGS sequence"/>
</dbReference>
<keyword evidence="4" id="KW-1185">Reference proteome</keyword>
<feature type="chain" id="PRO_5038801027" evidence="1">
    <location>
        <begin position="22"/>
        <end position="721"/>
    </location>
</feature>
<evidence type="ECO:0000313" key="3">
    <source>
        <dbReference type="EMBL" id="MBS4224760.1"/>
    </source>
</evidence>
<feature type="signal peptide" evidence="1">
    <location>
        <begin position="1"/>
        <end position="21"/>
    </location>
</feature>